<dbReference type="EMBL" id="JAPCHY010000004">
    <property type="protein sequence ID" value="MCW4472261.1"/>
    <property type="molecule type" value="Genomic_DNA"/>
</dbReference>
<dbReference type="Proteomes" id="UP001209922">
    <property type="component" value="Unassembled WGS sequence"/>
</dbReference>
<dbReference type="RefSeq" id="WP_265127215.1">
    <property type="nucleotide sequence ID" value="NZ_JAPCHY010000004.1"/>
</dbReference>
<accession>A0ABT3JUW6</accession>
<keyword evidence="2" id="KW-1185">Reference proteome</keyword>
<organism evidence="1 2">
    <name type="scientific">Xanthomonas chitinilytica</name>
    <dbReference type="NCBI Taxonomy" id="2989819"/>
    <lineage>
        <taxon>Bacteria</taxon>
        <taxon>Pseudomonadati</taxon>
        <taxon>Pseudomonadota</taxon>
        <taxon>Gammaproteobacteria</taxon>
        <taxon>Lysobacterales</taxon>
        <taxon>Lysobacteraceae</taxon>
        <taxon>Xanthomonas</taxon>
    </lineage>
</organism>
<sequence>MLDLPALHRRACRVLPECLRTCGLVLHEATPARIASLLLPLRHVRRGSLRFRLAPESLAALATAPLAYLRGAVEAREGLGGRRGRLAYGPWQTHGTAGARRFVSRSRDGRAALCVIPARRLAVYAWNDHRRGDGEV</sequence>
<gene>
    <name evidence="1" type="ORF">OK345_07070</name>
</gene>
<reference evidence="1 2" key="1">
    <citation type="submission" date="2022-10" db="EMBL/GenBank/DDBJ databases">
        <title>Xanthomonas sp. H13-6.</title>
        <authorList>
            <person name="Liu X."/>
            <person name="Deng Z."/>
            <person name="Jiang Y."/>
            <person name="Yu T."/>
            <person name="Ai J."/>
        </authorList>
    </citation>
    <scope>NUCLEOTIDE SEQUENCE [LARGE SCALE GENOMIC DNA]</scope>
    <source>
        <strain evidence="1 2">H13-6</strain>
    </source>
</reference>
<name>A0ABT3JUW6_9XANT</name>
<proteinExistence type="predicted"/>
<evidence type="ECO:0000313" key="2">
    <source>
        <dbReference type="Proteomes" id="UP001209922"/>
    </source>
</evidence>
<protein>
    <submittedName>
        <fullName evidence="1">Uncharacterized protein</fullName>
    </submittedName>
</protein>
<evidence type="ECO:0000313" key="1">
    <source>
        <dbReference type="EMBL" id="MCW4472261.1"/>
    </source>
</evidence>
<comment type="caution">
    <text evidence="1">The sequence shown here is derived from an EMBL/GenBank/DDBJ whole genome shotgun (WGS) entry which is preliminary data.</text>
</comment>